<dbReference type="RefSeq" id="XP_060321433.1">
    <property type="nucleotide sequence ID" value="XM_060478836.1"/>
</dbReference>
<evidence type="ECO:0000313" key="4">
    <source>
        <dbReference type="Proteomes" id="UP001175211"/>
    </source>
</evidence>
<protein>
    <submittedName>
        <fullName evidence="3">Fungal-specific transcription factor domain-containing protein</fullName>
    </submittedName>
</protein>
<reference evidence="3" key="1">
    <citation type="submission" date="2023-06" db="EMBL/GenBank/DDBJ databases">
        <authorList>
            <consortium name="Lawrence Berkeley National Laboratory"/>
            <person name="Ahrendt S."/>
            <person name="Sahu N."/>
            <person name="Indic B."/>
            <person name="Wong-Bajracharya J."/>
            <person name="Merenyi Z."/>
            <person name="Ke H.-M."/>
            <person name="Monk M."/>
            <person name="Kocsube S."/>
            <person name="Drula E."/>
            <person name="Lipzen A."/>
            <person name="Balint B."/>
            <person name="Henrissat B."/>
            <person name="Andreopoulos B."/>
            <person name="Martin F.M."/>
            <person name="Harder C.B."/>
            <person name="Rigling D."/>
            <person name="Ford K.L."/>
            <person name="Foster G.D."/>
            <person name="Pangilinan J."/>
            <person name="Papanicolaou A."/>
            <person name="Barry K."/>
            <person name="LaButti K."/>
            <person name="Viragh M."/>
            <person name="Koriabine M."/>
            <person name="Yan M."/>
            <person name="Riley R."/>
            <person name="Champramary S."/>
            <person name="Plett K.L."/>
            <person name="Tsai I.J."/>
            <person name="Slot J."/>
            <person name="Sipos G."/>
            <person name="Plett J."/>
            <person name="Nagy L.G."/>
            <person name="Grigoriev I.V."/>
        </authorList>
    </citation>
    <scope>NUCLEOTIDE SEQUENCE</scope>
    <source>
        <strain evidence="3">CCBAS 213</strain>
    </source>
</reference>
<evidence type="ECO:0000259" key="2">
    <source>
        <dbReference type="SMART" id="SM00906"/>
    </source>
</evidence>
<comment type="caution">
    <text evidence="3">The sequence shown here is derived from an EMBL/GenBank/DDBJ whole genome shotgun (WGS) entry which is preliminary data.</text>
</comment>
<sequence length="637" mass="71436">MSSETAVELDDDFTHLDLVEKMKNLSLKHDTAFSGRCFGPSSSLVLFINALSTKRKLTGRLNTIQLHDYSNLYPWEQATADAEKPFYVFPDNDLIMNLVAIYFGTINPILPILHRPTFTKDVANGLHLRDEKFGAVLLHVLHIASRYSDDPRVLADPSSRLSAGWRFLVQARLFKKAVLAPPSLYEIQQAALGVICSMATSVPQFSWTVIGLGLRAAVEIGLHRQKPKGHKPTVDDELKKRSFWALVTFDRLLSLYLGRPITIQEEEYVVLLLPVECDDEYWDIGPNGEVHFCQPADKPSKISYFNAQIRLGGIMSVVARNLYSIKKGRDMLGLNGKDEQRIVSDMDSSMNAWMNAIPDHCMPSIMSVERSTYHASVRWDPERDNTLFLHQSAVLYNTYYMLQIHIHRPFLRTVSSFSTSSLAISTIAARSCTRILQVHLKRIKFTSPHLLMSAFMSGTVLAMNIWSRKRASHPPNANDLASFEECLATFIHAADTWNVAGRSLKMFKGMASFETASVLDGTSTAYPPKDVGPVSAPIWESHYNIRDASPKQMQQFASTDPKYSDSHLETHAGASQPLDWTDVKLLNQSQSSFFDIAESHLSGGVGTIDRWTLAPPGFDFAEWDTYVNSMGLENGYS</sequence>
<dbReference type="Proteomes" id="UP001175211">
    <property type="component" value="Unassembled WGS sequence"/>
</dbReference>
<dbReference type="SMART" id="SM00906">
    <property type="entry name" value="Fungal_trans"/>
    <property type="match status" value="1"/>
</dbReference>
<keyword evidence="4" id="KW-1185">Reference proteome</keyword>
<dbReference type="GO" id="GO:0008270">
    <property type="term" value="F:zinc ion binding"/>
    <property type="evidence" value="ECO:0007669"/>
    <property type="project" value="InterPro"/>
</dbReference>
<dbReference type="AlphaFoldDB" id="A0AA39IZZ5"/>
<evidence type="ECO:0000313" key="3">
    <source>
        <dbReference type="EMBL" id="KAK0432974.1"/>
    </source>
</evidence>
<dbReference type="GO" id="GO:0003700">
    <property type="term" value="F:DNA-binding transcription factor activity"/>
    <property type="evidence" value="ECO:0007669"/>
    <property type="project" value="InterPro"/>
</dbReference>
<dbReference type="InterPro" id="IPR007219">
    <property type="entry name" value="XnlR_reg_dom"/>
</dbReference>
<dbReference type="GO" id="GO:0003677">
    <property type="term" value="F:DNA binding"/>
    <property type="evidence" value="ECO:0007669"/>
    <property type="project" value="InterPro"/>
</dbReference>
<proteinExistence type="predicted"/>
<dbReference type="InterPro" id="IPR050987">
    <property type="entry name" value="AtrR-like"/>
</dbReference>
<dbReference type="PANTHER" id="PTHR46910">
    <property type="entry name" value="TRANSCRIPTION FACTOR PDR1"/>
    <property type="match status" value="1"/>
</dbReference>
<evidence type="ECO:0000256" key="1">
    <source>
        <dbReference type="ARBA" id="ARBA00023242"/>
    </source>
</evidence>
<dbReference type="CDD" id="cd12148">
    <property type="entry name" value="fungal_TF_MHR"/>
    <property type="match status" value="1"/>
</dbReference>
<dbReference type="Pfam" id="PF04082">
    <property type="entry name" value="Fungal_trans"/>
    <property type="match status" value="1"/>
</dbReference>
<accession>A0AA39IZZ5</accession>
<name>A0AA39IZZ5_ARMTA</name>
<organism evidence="3 4">
    <name type="scientific">Armillaria tabescens</name>
    <name type="common">Ringless honey mushroom</name>
    <name type="synonym">Agaricus tabescens</name>
    <dbReference type="NCBI Taxonomy" id="1929756"/>
    <lineage>
        <taxon>Eukaryota</taxon>
        <taxon>Fungi</taxon>
        <taxon>Dikarya</taxon>
        <taxon>Basidiomycota</taxon>
        <taxon>Agaricomycotina</taxon>
        <taxon>Agaricomycetes</taxon>
        <taxon>Agaricomycetidae</taxon>
        <taxon>Agaricales</taxon>
        <taxon>Marasmiineae</taxon>
        <taxon>Physalacriaceae</taxon>
        <taxon>Desarmillaria</taxon>
    </lineage>
</organism>
<dbReference type="GO" id="GO:0006351">
    <property type="term" value="P:DNA-templated transcription"/>
    <property type="evidence" value="ECO:0007669"/>
    <property type="project" value="InterPro"/>
</dbReference>
<dbReference type="EMBL" id="JAUEPS010000255">
    <property type="protein sequence ID" value="KAK0432974.1"/>
    <property type="molecule type" value="Genomic_DNA"/>
</dbReference>
<dbReference type="PANTHER" id="PTHR46910:SF1">
    <property type="entry name" value="MISCELLANEOUS ZN(II)2CYS6 TRANSCRIPTION FACTOR (EUROFUNG)-RELATED"/>
    <property type="match status" value="1"/>
</dbReference>
<feature type="domain" description="Xylanolytic transcriptional activator regulatory" evidence="2">
    <location>
        <begin position="206"/>
        <end position="280"/>
    </location>
</feature>
<gene>
    <name evidence="3" type="ORF">EV420DRAFT_1655049</name>
</gene>
<keyword evidence="1" id="KW-0539">Nucleus</keyword>
<dbReference type="GeneID" id="85362384"/>